<dbReference type="RefSeq" id="WP_151149705.1">
    <property type="nucleotide sequence ID" value="NZ_WAIE01000001.1"/>
</dbReference>
<dbReference type="InterPro" id="IPR019814">
    <property type="entry name" value="Translation_initiation_fac_3_N"/>
</dbReference>
<dbReference type="EMBL" id="WAIE01000001">
    <property type="protein sequence ID" value="KAB1443349.1"/>
    <property type="molecule type" value="Genomic_DNA"/>
</dbReference>
<dbReference type="GO" id="GO:0016020">
    <property type="term" value="C:membrane"/>
    <property type="evidence" value="ECO:0007669"/>
    <property type="project" value="TreeGrafter"/>
</dbReference>
<evidence type="ECO:0000256" key="1">
    <source>
        <dbReference type="ARBA" id="ARBA00005439"/>
    </source>
</evidence>
<dbReference type="InterPro" id="IPR001288">
    <property type="entry name" value="Translation_initiation_fac_3"/>
</dbReference>
<dbReference type="FunFam" id="3.30.110.10:FF:000001">
    <property type="entry name" value="Translation initiation factor IF-3"/>
    <property type="match status" value="1"/>
</dbReference>
<dbReference type="HAMAP" id="MF_00080">
    <property type="entry name" value="IF_3"/>
    <property type="match status" value="1"/>
</dbReference>
<reference evidence="9 10" key="1">
    <citation type="journal article" date="2017" name="Int. J. Syst. Evol. Microbiol.">
        <title>Desulfovibrio senegalensis sp. nov., a mesophilic sulfate reducer isolated from marine sediment.</title>
        <authorList>
            <person name="Thioye A."/>
            <person name="Gam Z.B.A."/>
            <person name="Mbengue M."/>
            <person name="Cayol J.L."/>
            <person name="Joseph-Bartoli M."/>
            <person name="Toure-Kane C."/>
            <person name="Labat M."/>
        </authorList>
    </citation>
    <scope>NUCLEOTIDE SEQUENCE [LARGE SCALE GENOMIC DNA]</scope>
    <source>
        <strain evidence="9 10">DSM 101509</strain>
    </source>
</reference>
<dbReference type="InterPro" id="IPR036787">
    <property type="entry name" value="T_IF-3_N_sf"/>
</dbReference>
<dbReference type="Proteomes" id="UP000438699">
    <property type="component" value="Unassembled WGS sequence"/>
</dbReference>
<sequence length="183" mass="21487">MAFRRHDRSRGRRDDGVRRNERIRVPKVRVVDDNGEQLGVLDTREAFRIAQEKGLDLVEVAANADPPVCKIMDYGKFKYQQKKRQQEAKKNQTVIQIKEVKFRPKTDDHDYQTKLKHIYRFLEGGDRCKVTVFFRGREIVHKDRGLMVLERVQEDTKEIAKVESRPTSEGRTMTMMLSPVKKA</sequence>
<dbReference type="SUPFAM" id="SSF54364">
    <property type="entry name" value="Translation initiation factor IF3, N-terminal domain"/>
    <property type="match status" value="1"/>
</dbReference>
<evidence type="ECO:0000256" key="6">
    <source>
        <dbReference type="RuleBase" id="RU000646"/>
    </source>
</evidence>
<comment type="subunit">
    <text evidence="4 6">Monomer.</text>
</comment>
<keyword evidence="4" id="KW-0963">Cytoplasm</keyword>
<feature type="domain" description="Translation initiation factor 3 N-terminal" evidence="8">
    <location>
        <begin position="20"/>
        <end position="88"/>
    </location>
</feature>
<comment type="similarity">
    <text evidence="1 4 6">Belongs to the IF-3 family.</text>
</comment>
<dbReference type="SUPFAM" id="SSF55200">
    <property type="entry name" value="Translation initiation factor IF3, C-terminal domain"/>
    <property type="match status" value="1"/>
</dbReference>
<dbReference type="InterPro" id="IPR036788">
    <property type="entry name" value="T_IF-3_C_sf"/>
</dbReference>
<dbReference type="GO" id="GO:0043022">
    <property type="term" value="F:ribosome binding"/>
    <property type="evidence" value="ECO:0007669"/>
    <property type="project" value="UniProtKB-ARBA"/>
</dbReference>
<dbReference type="GO" id="GO:0005829">
    <property type="term" value="C:cytosol"/>
    <property type="evidence" value="ECO:0007669"/>
    <property type="project" value="TreeGrafter"/>
</dbReference>
<comment type="function">
    <text evidence="4 6">IF-3 binds to the 30S ribosomal subunit and shifts the equilibrium between 70S ribosomes and their 50S and 30S subunits in favor of the free subunits, thus enhancing the availability of 30S subunits on which protein synthesis initiation begins.</text>
</comment>
<keyword evidence="10" id="KW-1185">Reference proteome</keyword>
<dbReference type="FunFam" id="3.10.20.80:FF:000001">
    <property type="entry name" value="Translation initiation factor IF-3"/>
    <property type="match status" value="1"/>
</dbReference>
<dbReference type="InterPro" id="IPR019813">
    <property type="entry name" value="Translation_initiation_fac3_CS"/>
</dbReference>
<evidence type="ECO:0000313" key="10">
    <source>
        <dbReference type="Proteomes" id="UP000438699"/>
    </source>
</evidence>
<evidence type="ECO:0000256" key="2">
    <source>
        <dbReference type="ARBA" id="ARBA00022540"/>
    </source>
</evidence>
<dbReference type="Gene3D" id="3.10.20.80">
    <property type="entry name" value="Translation initiation factor 3 (IF-3), N-terminal domain"/>
    <property type="match status" value="1"/>
</dbReference>
<evidence type="ECO:0000313" key="9">
    <source>
        <dbReference type="EMBL" id="KAB1443349.1"/>
    </source>
</evidence>
<name>A0A6N6N7J0_9BACT</name>
<feature type="domain" description="Translation initiation factor 3 C-terminal" evidence="7">
    <location>
        <begin position="95"/>
        <end position="179"/>
    </location>
</feature>
<evidence type="ECO:0000256" key="3">
    <source>
        <dbReference type="ARBA" id="ARBA00022917"/>
    </source>
</evidence>
<evidence type="ECO:0000256" key="4">
    <source>
        <dbReference type="HAMAP-Rule" id="MF_00080"/>
    </source>
</evidence>
<dbReference type="Gene3D" id="3.30.110.10">
    <property type="entry name" value="Translation initiation factor 3 (IF-3), C-terminal domain"/>
    <property type="match status" value="1"/>
</dbReference>
<dbReference type="NCBIfam" id="TIGR00168">
    <property type="entry name" value="infC"/>
    <property type="match status" value="1"/>
</dbReference>
<keyword evidence="2 4" id="KW-0396">Initiation factor</keyword>
<dbReference type="Pfam" id="PF05198">
    <property type="entry name" value="IF3_N"/>
    <property type="match status" value="1"/>
</dbReference>
<evidence type="ECO:0000259" key="7">
    <source>
        <dbReference type="Pfam" id="PF00707"/>
    </source>
</evidence>
<dbReference type="Pfam" id="PF00707">
    <property type="entry name" value="IF3_C"/>
    <property type="match status" value="1"/>
</dbReference>
<proteinExistence type="inferred from homology"/>
<dbReference type="PANTHER" id="PTHR10938">
    <property type="entry name" value="TRANSLATION INITIATION FACTOR IF-3"/>
    <property type="match status" value="1"/>
</dbReference>
<evidence type="ECO:0000256" key="5">
    <source>
        <dbReference type="NCBIfam" id="TIGR00168"/>
    </source>
</evidence>
<dbReference type="InterPro" id="IPR019815">
    <property type="entry name" value="Translation_initiation_fac_3_C"/>
</dbReference>
<dbReference type="PANTHER" id="PTHR10938:SF0">
    <property type="entry name" value="TRANSLATION INITIATION FACTOR IF-3, MITOCHONDRIAL"/>
    <property type="match status" value="1"/>
</dbReference>
<protein>
    <recommendedName>
        <fullName evidence="4 5">Translation initiation factor IF-3</fullName>
    </recommendedName>
</protein>
<dbReference type="GO" id="GO:0032790">
    <property type="term" value="P:ribosome disassembly"/>
    <property type="evidence" value="ECO:0007669"/>
    <property type="project" value="TreeGrafter"/>
</dbReference>
<dbReference type="PROSITE" id="PS00938">
    <property type="entry name" value="IF3"/>
    <property type="match status" value="1"/>
</dbReference>
<evidence type="ECO:0000259" key="8">
    <source>
        <dbReference type="Pfam" id="PF05198"/>
    </source>
</evidence>
<organism evidence="9 10">
    <name type="scientific">Pseudodesulfovibrio senegalensis</name>
    <dbReference type="NCBI Taxonomy" id="1721087"/>
    <lineage>
        <taxon>Bacteria</taxon>
        <taxon>Pseudomonadati</taxon>
        <taxon>Thermodesulfobacteriota</taxon>
        <taxon>Desulfovibrionia</taxon>
        <taxon>Desulfovibrionales</taxon>
        <taxon>Desulfovibrionaceae</taxon>
    </lineage>
</organism>
<dbReference type="GO" id="GO:0003743">
    <property type="term" value="F:translation initiation factor activity"/>
    <property type="evidence" value="ECO:0007669"/>
    <property type="project" value="UniProtKB-UniRule"/>
</dbReference>
<accession>A0A6N6N7J0</accession>
<dbReference type="AlphaFoldDB" id="A0A6N6N7J0"/>
<gene>
    <name evidence="4" type="primary">infC</name>
    <name evidence="9" type="ORF">F8A88_03575</name>
</gene>
<comment type="subcellular location">
    <subcellularLocation>
        <location evidence="4 6">Cytoplasm</location>
    </subcellularLocation>
</comment>
<comment type="caution">
    <text evidence="9">The sequence shown here is derived from an EMBL/GenBank/DDBJ whole genome shotgun (WGS) entry which is preliminary data.</text>
</comment>
<keyword evidence="3 4" id="KW-0648">Protein biosynthesis</keyword>
<dbReference type="OrthoDB" id="9806014at2"/>